<dbReference type="Proteomes" id="UP000271889">
    <property type="component" value="Unassembled WGS sequence"/>
</dbReference>
<dbReference type="EMBL" id="UYRV01015049">
    <property type="protein sequence ID" value="VDK60720.1"/>
    <property type="molecule type" value="Genomic_DNA"/>
</dbReference>
<dbReference type="AlphaFoldDB" id="A0A3P6S038"/>
<accession>A0A3P6S038</accession>
<evidence type="ECO:0000313" key="2">
    <source>
        <dbReference type="Proteomes" id="UP000271889"/>
    </source>
</evidence>
<proteinExistence type="predicted"/>
<gene>
    <name evidence="1" type="ORF">CGOC_LOCUS5101</name>
</gene>
<evidence type="ECO:0000313" key="1">
    <source>
        <dbReference type="EMBL" id="VDK60720.1"/>
    </source>
</evidence>
<reference evidence="1 2" key="1">
    <citation type="submission" date="2018-11" db="EMBL/GenBank/DDBJ databases">
        <authorList>
            <consortium name="Pathogen Informatics"/>
        </authorList>
    </citation>
    <scope>NUCLEOTIDE SEQUENCE [LARGE SCALE GENOMIC DNA]</scope>
</reference>
<protein>
    <submittedName>
        <fullName evidence="1">Uncharacterized protein</fullName>
    </submittedName>
</protein>
<sequence>MTINPARADTLAMLKMEPFKYFSSVVFVLNSFLQLENGSADITLRTINQEHPRQEQVDFTVPIGILYHGYFVKESTHVEVGDYLGDAFFGTVSRHIH</sequence>
<organism evidence="1 2">
    <name type="scientific">Cylicostephanus goldi</name>
    <name type="common">Nematode worm</name>
    <dbReference type="NCBI Taxonomy" id="71465"/>
    <lineage>
        <taxon>Eukaryota</taxon>
        <taxon>Metazoa</taxon>
        <taxon>Ecdysozoa</taxon>
        <taxon>Nematoda</taxon>
        <taxon>Chromadorea</taxon>
        <taxon>Rhabditida</taxon>
        <taxon>Rhabditina</taxon>
        <taxon>Rhabditomorpha</taxon>
        <taxon>Strongyloidea</taxon>
        <taxon>Strongylidae</taxon>
        <taxon>Cylicostephanus</taxon>
    </lineage>
</organism>
<name>A0A3P6S038_CYLGO</name>
<keyword evidence="2" id="KW-1185">Reference proteome</keyword>